<name>A0AA39G381_MICHY</name>
<organism evidence="2 3">
    <name type="scientific">Microctonus hyperodae</name>
    <name type="common">Parasitoid wasp</name>
    <dbReference type="NCBI Taxonomy" id="165561"/>
    <lineage>
        <taxon>Eukaryota</taxon>
        <taxon>Metazoa</taxon>
        <taxon>Ecdysozoa</taxon>
        <taxon>Arthropoda</taxon>
        <taxon>Hexapoda</taxon>
        <taxon>Insecta</taxon>
        <taxon>Pterygota</taxon>
        <taxon>Neoptera</taxon>
        <taxon>Endopterygota</taxon>
        <taxon>Hymenoptera</taxon>
        <taxon>Apocrita</taxon>
        <taxon>Ichneumonoidea</taxon>
        <taxon>Braconidae</taxon>
        <taxon>Euphorinae</taxon>
        <taxon>Microctonus</taxon>
    </lineage>
</organism>
<reference evidence="2" key="2">
    <citation type="submission" date="2023-03" db="EMBL/GenBank/DDBJ databases">
        <authorList>
            <person name="Inwood S.N."/>
            <person name="Skelly J.G."/>
            <person name="Guhlin J."/>
            <person name="Harrop T.W.R."/>
            <person name="Goldson S.G."/>
            <person name="Dearden P.K."/>
        </authorList>
    </citation>
    <scope>NUCLEOTIDE SEQUENCE</scope>
    <source>
        <strain evidence="2">Lincoln</strain>
        <tissue evidence="2">Whole body</tissue>
    </source>
</reference>
<evidence type="ECO:0000313" key="2">
    <source>
        <dbReference type="EMBL" id="KAK0180705.1"/>
    </source>
</evidence>
<dbReference type="AlphaFoldDB" id="A0AA39G381"/>
<accession>A0AA39G381</accession>
<dbReference type="Proteomes" id="UP001168972">
    <property type="component" value="Unassembled WGS sequence"/>
</dbReference>
<keyword evidence="1" id="KW-0732">Signal</keyword>
<protein>
    <submittedName>
        <fullName evidence="2">Uncharacterized protein</fullName>
    </submittedName>
</protein>
<sequence length="149" mass="17442">MKVVYVSMVVLVCKLQILIGSSHESPYACQCSTTECDDNEILKEIDNYSYSCVCLPQYYRNETTQKCELKYRWVNYTPELWNDTRLVHHNSLDKDFIVARLVKANGSKIPYEGYIFIFNKTIKPMPDVSRHSYKRFEAPNSVPRSILKQ</sequence>
<evidence type="ECO:0000256" key="1">
    <source>
        <dbReference type="SAM" id="SignalP"/>
    </source>
</evidence>
<gene>
    <name evidence="2" type="ORF">PV327_003062</name>
</gene>
<dbReference type="EMBL" id="JAQQBR010000002">
    <property type="protein sequence ID" value="KAK0180705.1"/>
    <property type="molecule type" value="Genomic_DNA"/>
</dbReference>
<feature type="chain" id="PRO_5041250218" evidence="1">
    <location>
        <begin position="21"/>
        <end position="149"/>
    </location>
</feature>
<proteinExistence type="predicted"/>
<feature type="signal peptide" evidence="1">
    <location>
        <begin position="1"/>
        <end position="20"/>
    </location>
</feature>
<comment type="caution">
    <text evidence="2">The sequence shown here is derived from an EMBL/GenBank/DDBJ whole genome shotgun (WGS) entry which is preliminary data.</text>
</comment>
<evidence type="ECO:0000313" key="3">
    <source>
        <dbReference type="Proteomes" id="UP001168972"/>
    </source>
</evidence>
<reference evidence="2" key="1">
    <citation type="journal article" date="2023" name="bioRxiv">
        <title>Scaffold-level genome assemblies of two parasitoid biocontrol wasps reveal the parthenogenesis mechanism and an associated novel virus.</title>
        <authorList>
            <person name="Inwood S."/>
            <person name="Skelly J."/>
            <person name="Guhlin J."/>
            <person name="Harrop T."/>
            <person name="Goldson S."/>
            <person name="Dearden P."/>
        </authorList>
    </citation>
    <scope>NUCLEOTIDE SEQUENCE</scope>
    <source>
        <strain evidence="2">Lincoln</strain>
        <tissue evidence="2">Whole body</tissue>
    </source>
</reference>
<keyword evidence="3" id="KW-1185">Reference proteome</keyword>